<name>A0ABR1SKI9_9PEZI</name>
<feature type="region of interest" description="Disordered" evidence="1">
    <location>
        <begin position="93"/>
        <end position="149"/>
    </location>
</feature>
<keyword evidence="3" id="KW-1185">Reference proteome</keyword>
<comment type="caution">
    <text evidence="2">The sequence shown here is derived from an EMBL/GenBank/DDBJ whole genome shotgun (WGS) entry which is preliminary data.</text>
</comment>
<dbReference type="Proteomes" id="UP001444661">
    <property type="component" value="Unassembled WGS sequence"/>
</dbReference>
<organism evidence="2 3">
    <name type="scientific">Apiospora rasikravindrae</name>
    <dbReference type="NCBI Taxonomy" id="990691"/>
    <lineage>
        <taxon>Eukaryota</taxon>
        <taxon>Fungi</taxon>
        <taxon>Dikarya</taxon>
        <taxon>Ascomycota</taxon>
        <taxon>Pezizomycotina</taxon>
        <taxon>Sordariomycetes</taxon>
        <taxon>Xylariomycetidae</taxon>
        <taxon>Amphisphaeriales</taxon>
        <taxon>Apiosporaceae</taxon>
        <taxon>Apiospora</taxon>
    </lineage>
</organism>
<feature type="compositionally biased region" description="Low complexity" evidence="1">
    <location>
        <begin position="118"/>
        <end position="129"/>
    </location>
</feature>
<feature type="region of interest" description="Disordered" evidence="1">
    <location>
        <begin position="1"/>
        <end position="51"/>
    </location>
</feature>
<reference evidence="2 3" key="1">
    <citation type="submission" date="2023-01" db="EMBL/GenBank/DDBJ databases">
        <title>Analysis of 21 Apiospora genomes using comparative genomics revels a genus with tremendous synthesis potential of carbohydrate active enzymes and secondary metabolites.</title>
        <authorList>
            <person name="Sorensen T."/>
        </authorList>
    </citation>
    <scope>NUCLEOTIDE SEQUENCE [LARGE SCALE GENOMIC DNA]</scope>
    <source>
        <strain evidence="2 3">CBS 33761</strain>
    </source>
</reference>
<dbReference type="EMBL" id="JAQQWK010000009">
    <property type="protein sequence ID" value="KAK8034843.1"/>
    <property type="molecule type" value="Genomic_DNA"/>
</dbReference>
<sequence length="149" mass="16762">MSHPQKTRRTGRATALRTTTTPCPPALETGHARSAHVSPRVRGKRELRERDERIGWQDSYIAKQNDLVERVQCHQGRKQMLNVTLMTANTALRKTLSGPARQTVDQEVKAADEHAAEEPTSASSSASNADQLQQLRLERDRAILERDEK</sequence>
<evidence type="ECO:0000256" key="1">
    <source>
        <dbReference type="SAM" id="MobiDB-lite"/>
    </source>
</evidence>
<accession>A0ABR1SKI9</accession>
<evidence type="ECO:0000313" key="2">
    <source>
        <dbReference type="EMBL" id="KAK8034843.1"/>
    </source>
</evidence>
<proteinExistence type="predicted"/>
<gene>
    <name evidence="2" type="ORF">PG993_009838</name>
</gene>
<feature type="compositionally biased region" description="Basic and acidic residues" evidence="1">
    <location>
        <begin position="104"/>
        <end position="117"/>
    </location>
</feature>
<feature type="compositionally biased region" description="Basic residues" evidence="1">
    <location>
        <begin position="1"/>
        <end position="11"/>
    </location>
</feature>
<evidence type="ECO:0000313" key="3">
    <source>
        <dbReference type="Proteomes" id="UP001444661"/>
    </source>
</evidence>
<feature type="compositionally biased region" description="Basic and acidic residues" evidence="1">
    <location>
        <begin position="136"/>
        <end position="149"/>
    </location>
</feature>
<protein>
    <submittedName>
        <fullName evidence="2">Uncharacterized protein</fullName>
    </submittedName>
</protein>
<feature type="compositionally biased region" description="Low complexity" evidence="1">
    <location>
        <begin position="12"/>
        <end position="21"/>
    </location>
</feature>